<evidence type="ECO:0000256" key="2">
    <source>
        <dbReference type="ARBA" id="ARBA00012150"/>
    </source>
</evidence>
<proteinExistence type="inferred from homology"/>
<feature type="domain" description="Acylphosphatase-like" evidence="6">
    <location>
        <begin position="7"/>
        <end position="93"/>
    </location>
</feature>
<reference evidence="7" key="1">
    <citation type="submission" date="2019-12" db="EMBL/GenBank/DDBJ databases">
        <title>Comparative genomics gives insights into the taxonomy of the Azoarcus-Aromatoleum group and reveals separate origins of nif in the plant-associated Azoarcus and non-plant-associated Aromatoleum sub-groups.</title>
        <authorList>
            <person name="Lafos M."/>
            <person name="Maluk M."/>
            <person name="Batista M."/>
            <person name="Junghare M."/>
            <person name="Carmona M."/>
            <person name="Faoro H."/>
            <person name="Cruz L.M."/>
            <person name="Battistoni F."/>
            <person name="De Souza E."/>
            <person name="Pedrosa F."/>
            <person name="Chen W.-M."/>
            <person name="Poole P.S."/>
            <person name="Dixon R.A."/>
            <person name="James E.K."/>
        </authorList>
    </citation>
    <scope>NUCLEOTIDE SEQUENCE</scope>
    <source>
        <strain evidence="7">U120</strain>
    </source>
</reference>
<dbReference type="PROSITE" id="PS00151">
    <property type="entry name" value="ACYLPHOSPHATASE_2"/>
    <property type="match status" value="1"/>
</dbReference>
<dbReference type="PRINTS" id="PR00112">
    <property type="entry name" value="ACYLPHPHTASE"/>
</dbReference>
<dbReference type="EC" id="3.6.1.7" evidence="2 4"/>
<feature type="active site" evidence="4">
    <location>
        <position position="22"/>
    </location>
</feature>
<comment type="catalytic activity">
    <reaction evidence="3 4">
        <text>an acyl phosphate + H2O = a carboxylate + phosphate + H(+)</text>
        <dbReference type="Rhea" id="RHEA:14965"/>
        <dbReference type="ChEBI" id="CHEBI:15377"/>
        <dbReference type="ChEBI" id="CHEBI:15378"/>
        <dbReference type="ChEBI" id="CHEBI:29067"/>
        <dbReference type="ChEBI" id="CHEBI:43474"/>
        <dbReference type="ChEBI" id="CHEBI:59918"/>
        <dbReference type="EC" id="3.6.1.7"/>
    </reaction>
</comment>
<evidence type="ECO:0000256" key="4">
    <source>
        <dbReference type="PROSITE-ProRule" id="PRU00520"/>
    </source>
</evidence>
<dbReference type="InterPro" id="IPR001792">
    <property type="entry name" value="Acylphosphatase-like_dom"/>
</dbReference>
<dbReference type="PROSITE" id="PS51160">
    <property type="entry name" value="ACYLPHOSPHATASE_3"/>
    <property type="match status" value="1"/>
</dbReference>
<dbReference type="PANTHER" id="PTHR47268:SF4">
    <property type="entry name" value="ACYLPHOSPHATASE"/>
    <property type="match status" value="1"/>
</dbReference>
<dbReference type="EMBL" id="WTVH01000018">
    <property type="protein sequence ID" value="NMF93742.1"/>
    <property type="molecule type" value="Genomic_DNA"/>
</dbReference>
<dbReference type="Proteomes" id="UP000601990">
    <property type="component" value="Unassembled WGS sequence"/>
</dbReference>
<gene>
    <name evidence="7" type="ORF">GO608_10435</name>
</gene>
<comment type="similarity">
    <text evidence="1 5">Belongs to the acylphosphatase family.</text>
</comment>
<comment type="caution">
    <text evidence="7">The sequence shown here is derived from an EMBL/GenBank/DDBJ whole genome shotgun (WGS) entry which is preliminary data.</text>
</comment>
<evidence type="ECO:0000259" key="6">
    <source>
        <dbReference type="PROSITE" id="PS51160"/>
    </source>
</evidence>
<evidence type="ECO:0000313" key="8">
    <source>
        <dbReference type="Proteomes" id="UP000601990"/>
    </source>
</evidence>
<dbReference type="PANTHER" id="PTHR47268">
    <property type="entry name" value="ACYLPHOSPHATASE"/>
    <property type="match status" value="1"/>
</dbReference>
<evidence type="ECO:0000256" key="5">
    <source>
        <dbReference type="RuleBase" id="RU004168"/>
    </source>
</evidence>
<evidence type="ECO:0000313" key="7">
    <source>
        <dbReference type="EMBL" id="NMF93742.1"/>
    </source>
</evidence>
<keyword evidence="4" id="KW-0378">Hydrolase</keyword>
<name>A0ABX1N3B7_9RHOO</name>
<dbReference type="InterPro" id="IPR036046">
    <property type="entry name" value="Acylphosphatase-like_dom_sf"/>
</dbReference>
<feature type="active site" evidence="4">
    <location>
        <position position="40"/>
    </location>
</feature>
<accession>A0ABX1N3B7</accession>
<protein>
    <recommendedName>
        <fullName evidence="2 4">acylphosphatase</fullName>
        <ecNumber evidence="2 4">3.6.1.7</ecNumber>
    </recommendedName>
</protein>
<dbReference type="Pfam" id="PF00708">
    <property type="entry name" value="Acylphosphatase"/>
    <property type="match status" value="1"/>
</dbReference>
<organism evidence="7 8">
    <name type="scientific">Aromatoleum buckelii</name>
    <dbReference type="NCBI Taxonomy" id="200254"/>
    <lineage>
        <taxon>Bacteria</taxon>
        <taxon>Pseudomonadati</taxon>
        <taxon>Pseudomonadota</taxon>
        <taxon>Betaproteobacteria</taxon>
        <taxon>Rhodocyclales</taxon>
        <taxon>Rhodocyclaceae</taxon>
        <taxon>Aromatoleum</taxon>
    </lineage>
</organism>
<dbReference type="InterPro" id="IPR020456">
    <property type="entry name" value="Acylphosphatase"/>
</dbReference>
<evidence type="ECO:0000256" key="3">
    <source>
        <dbReference type="ARBA" id="ARBA00047645"/>
    </source>
</evidence>
<dbReference type="RefSeq" id="WP_169199003.1">
    <property type="nucleotide sequence ID" value="NZ_WTVH02000009.1"/>
</dbReference>
<evidence type="ECO:0000256" key="1">
    <source>
        <dbReference type="ARBA" id="ARBA00005614"/>
    </source>
</evidence>
<keyword evidence="8" id="KW-1185">Reference proteome</keyword>
<sequence>MPDAIVSRHLMIRGRVQGVYYRASAQAEGVRLGLAGWVRNRLDGSVEALVAGPETAVEHFIAWARQGPPAARVQDLVVTAAERPEPGRFSVRPTA</sequence>
<dbReference type="SUPFAM" id="SSF54975">
    <property type="entry name" value="Acylphosphatase/BLUF domain-like"/>
    <property type="match status" value="1"/>
</dbReference>
<dbReference type="Gene3D" id="3.30.70.100">
    <property type="match status" value="1"/>
</dbReference>
<dbReference type="InterPro" id="IPR017968">
    <property type="entry name" value="Acylphosphatase_CS"/>
</dbReference>